<dbReference type="EMBL" id="CAUJNA010000070">
    <property type="protein sequence ID" value="CAJ1371367.1"/>
    <property type="molecule type" value="Genomic_DNA"/>
</dbReference>
<dbReference type="InterPro" id="IPR008580">
    <property type="entry name" value="PPPDE_dom"/>
</dbReference>
<dbReference type="GO" id="GO:0006508">
    <property type="term" value="P:proteolysis"/>
    <property type="evidence" value="ECO:0007669"/>
    <property type="project" value="UniProtKB-KW"/>
</dbReference>
<evidence type="ECO:0000313" key="9">
    <source>
        <dbReference type="Proteomes" id="UP001178507"/>
    </source>
</evidence>
<comment type="cofactor">
    <cofactor evidence="1">
        <name>Fe cation</name>
        <dbReference type="ChEBI" id="CHEBI:24875"/>
    </cofactor>
</comment>
<reference evidence="8" key="1">
    <citation type="submission" date="2023-08" db="EMBL/GenBank/DDBJ databases">
        <authorList>
            <person name="Chen Y."/>
            <person name="Shah S."/>
            <person name="Dougan E. K."/>
            <person name="Thang M."/>
            <person name="Chan C."/>
        </authorList>
    </citation>
    <scope>NUCLEOTIDE SEQUENCE</scope>
</reference>
<feature type="compositionally biased region" description="Basic and acidic residues" evidence="5">
    <location>
        <begin position="113"/>
        <end position="126"/>
    </location>
</feature>
<accession>A0AA36HLL4</accession>
<evidence type="ECO:0000256" key="1">
    <source>
        <dbReference type="ARBA" id="ARBA00001962"/>
    </source>
</evidence>
<dbReference type="PROSITE" id="PS51858">
    <property type="entry name" value="PPPDE"/>
    <property type="match status" value="1"/>
</dbReference>
<organism evidence="8 9">
    <name type="scientific">Effrenium voratum</name>
    <dbReference type="NCBI Taxonomy" id="2562239"/>
    <lineage>
        <taxon>Eukaryota</taxon>
        <taxon>Sar</taxon>
        <taxon>Alveolata</taxon>
        <taxon>Dinophyceae</taxon>
        <taxon>Suessiales</taxon>
        <taxon>Symbiodiniaceae</taxon>
        <taxon>Effrenium</taxon>
    </lineage>
</organism>
<sequence>MGRFAKNMPIPSGAGALGPLATLEDCNAGVVDVETDVPESLGHVERLVELRFARLRQQLLLDFEARLQSLEAAVASIDDVAHQKSLKSEEQVDIGPGNSGNGNHMSPVSPEPSEGKSKDGSQSLDVRKAEEEEVTEVCFEESVWTVPILLCLSELYIGWFDTLFAATLILLNLAMQASFSGILLSRAFMGEDFVSKISSAKIWRTSVAHDYKHLDLADTSLVSRVCNGDEALILSTNQATLIEQINSFLGLQTSEFYEGAFQPGVLLCMLCVVLWTLCVYKEFRLIWMQFEMVLAIPRGRRTSFHRRAFRQISCGRVVMMLVVGLARAAIASILMVAGILWLSRTTSIQELMLNAVALNAILDVDEFLFVGMTPAKINEAVRKLKPRRVNYSHQRSQTESAVHFASLLVVVVLSYVLLLEPLKRAMLDVKTEMCYGNQTFVVSYNAETQRTIGLVTVPSRDIGNDSISEIAVDAHKAISPESTPKDGFATYITFAPNIDLFQERRSRSMKEEATAFPFCVEARLLNASGDLYGDPSMQPLATQLVKTAAATVGRQDATSCQELQDMCHRLDARLLRLVCGQTCECTDPFSSPWYKTEAQGCSSTCLRLARRNKPNNHCEDVSASHAGWRNFWARYPDVAAAYFEGAQSSQHGPIVNQTMSRMLSGGCEALRRFPTDALMDTEWCEGMPDLFRPLAHLCPQSCGCNISAEDSKLFTVSNEELQRLRQEEEFRRRYEKDREEASDQEPEVAEAEEDTDKKRKAEDAVGGEGLEEPEQKVAKRRARAGPRRMGKKTMTEPRRISGQRLPDGEESLISKELAKELREHYEELFAGKFPTGVYPDEWHWREGISKPDKFREIVNAWKSSPLVASVALSAQVAQKAAALMGWEAVRLAQEDVLWKPPGASGVGYHQDSAYISQNFRPLESNSVTVWIALDDADADTGVVEYAVGSHRWPAFESSAVNSSFHGAKDELAAVRAAAEAAKAELEIRRLAVPMGGAVFHHQDTWHGSGPNRTSDRPRRALGVHLLRRDVTFRAEPPPDYIYGRYVLAENSEEVSEQFFPITWTPSGYVSPVVRRLLKKRKARRACRTWLRGICEELQDSALGPRGADMLSQGSAPKRQKCPKVGFTDMAFALICAHFPAALKGDEALQVEGGPPATAEDLARCWLATLKAQHQGDITERDEEFVRIRVKQTMREVDPQGLGKVGIDIWCNHMLLTRSSPAAMRAMLHINRLLESSLQSCPSILVALQHSFEVAEGQLGTPTALAMGWEEDPEGIPFEGFDREHPLPSPRYFEVAPEVTPETEVTASDCLDEMGHGRVLKLEEILELFTRKLWHLRPKFDGPSKRRTDFAYTNPDEFVQQTITAMELDRLTPVSSADFLALCLGRQEWPVVLHLYDLSRGLASMLSPLLLHQSLEGVWHTGIVVYGKEYYFGGDIFYDTPANTGFGVPRLVIPLGTTLRQRDELHAFIVDELKPIFNREAYDAARNNCNHFTDRVSLYLVGRHIPEEVLDQPQLLLDTALGRALRPAINRILGRRFEPNTSAATISASSVGQEHKTWASGWK</sequence>
<dbReference type="Gene3D" id="3.90.1720.30">
    <property type="entry name" value="PPPDE domains"/>
    <property type="match status" value="1"/>
</dbReference>
<evidence type="ECO:0000256" key="6">
    <source>
        <dbReference type="SAM" id="Phobius"/>
    </source>
</evidence>
<feature type="compositionally biased region" description="Basic residues" evidence="5">
    <location>
        <begin position="778"/>
        <end position="791"/>
    </location>
</feature>
<dbReference type="Proteomes" id="UP001178507">
    <property type="component" value="Unassembled WGS sequence"/>
</dbReference>
<keyword evidence="6" id="KW-0472">Membrane</keyword>
<evidence type="ECO:0000256" key="5">
    <source>
        <dbReference type="SAM" id="MobiDB-lite"/>
    </source>
</evidence>
<proteinExistence type="inferred from homology"/>
<evidence type="ECO:0000256" key="4">
    <source>
        <dbReference type="ARBA" id="ARBA00022801"/>
    </source>
</evidence>
<feature type="region of interest" description="Disordered" evidence="5">
    <location>
        <begin position="726"/>
        <end position="811"/>
    </location>
</feature>
<feature type="region of interest" description="Disordered" evidence="5">
    <location>
        <begin position="86"/>
        <end position="126"/>
    </location>
</feature>
<evidence type="ECO:0000313" key="8">
    <source>
        <dbReference type="EMBL" id="CAJ1371367.1"/>
    </source>
</evidence>
<keyword evidence="4" id="KW-0378">Hydrolase</keyword>
<keyword evidence="3" id="KW-0645">Protease</keyword>
<keyword evidence="9" id="KW-1185">Reference proteome</keyword>
<dbReference type="InterPro" id="IPR042266">
    <property type="entry name" value="PPPDE_sf"/>
</dbReference>
<keyword evidence="6" id="KW-1133">Transmembrane helix</keyword>
<comment type="similarity">
    <text evidence="2">Belongs to the DeSI family.</text>
</comment>
<keyword evidence="6" id="KW-0812">Transmembrane</keyword>
<gene>
    <name evidence="8" type="ORF">EVOR1521_LOCUS1679</name>
</gene>
<dbReference type="GO" id="GO:0008233">
    <property type="term" value="F:peptidase activity"/>
    <property type="evidence" value="ECO:0007669"/>
    <property type="project" value="UniProtKB-KW"/>
</dbReference>
<protein>
    <recommendedName>
        <fullName evidence="7">PPPDE domain-containing protein</fullName>
    </recommendedName>
</protein>
<dbReference type="InterPro" id="IPR008775">
    <property type="entry name" value="Phytyl_CoA_dOase-like"/>
</dbReference>
<dbReference type="Pfam" id="PF05721">
    <property type="entry name" value="PhyH"/>
    <property type="match status" value="1"/>
</dbReference>
<feature type="domain" description="PPPDE" evidence="7">
    <location>
        <begin position="1388"/>
        <end position="1529"/>
    </location>
</feature>
<comment type="caution">
    <text evidence="8">The sequence shown here is derived from an EMBL/GenBank/DDBJ whole genome shotgun (WGS) entry which is preliminary data.</text>
</comment>
<evidence type="ECO:0000256" key="2">
    <source>
        <dbReference type="ARBA" id="ARBA00008140"/>
    </source>
</evidence>
<dbReference type="PANTHER" id="PTHR20883:SF46">
    <property type="entry name" value="PHYTANOYL-COA HYDROXYLASE"/>
    <property type="match status" value="1"/>
</dbReference>
<feature type="transmembrane region" description="Helical" evidence="6">
    <location>
        <begin position="401"/>
        <end position="419"/>
    </location>
</feature>
<name>A0AA36HLL4_9DINO</name>
<feature type="compositionally biased region" description="Acidic residues" evidence="5">
    <location>
        <begin position="742"/>
        <end position="754"/>
    </location>
</feature>
<dbReference type="Gene3D" id="2.60.120.620">
    <property type="entry name" value="q2cbj1_9rhob like domain"/>
    <property type="match status" value="1"/>
</dbReference>
<evidence type="ECO:0000256" key="3">
    <source>
        <dbReference type="ARBA" id="ARBA00022670"/>
    </source>
</evidence>
<dbReference type="Pfam" id="PF05903">
    <property type="entry name" value="Peptidase_C97"/>
    <property type="match status" value="1"/>
</dbReference>
<feature type="compositionally biased region" description="Basic and acidic residues" evidence="5">
    <location>
        <begin position="726"/>
        <end position="741"/>
    </location>
</feature>
<evidence type="ECO:0000259" key="7">
    <source>
        <dbReference type="PROSITE" id="PS51858"/>
    </source>
</evidence>
<feature type="transmembrane region" description="Helical" evidence="6">
    <location>
        <begin position="317"/>
        <end position="342"/>
    </location>
</feature>
<dbReference type="SMART" id="SM01179">
    <property type="entry name" value="DUF862"/>
    <property type="match status" value="1"/>
</dbReference>
<dbReference type="PANTHER" id="PTHR20883">
    <property type="entry name" value="PHYTANOYL-COA DIOXYGENASE DOMAIN CONTAINING 1"/>
    <property type="match status" value="1"/>
</dbReference>
<dbReference type="SUPFAM" id="SSF51197">
    <property type="entry name" value="Clavaminate synthase-like"/>
    <property type="match status" value="1"/>
</dbReference>